<protein>
    <submittedName>
        <fullName evidence="2">Uncharacterized protein</fullName>
    </submittedName>
</protein>
<evidence type="ECO:0000313" key="3">
    <source>
        <dbReference type="Proteomes" id="UP000035444"/>
    </source>
</evidence>
<evidence type="ECO:0000256" key="1">
    <source>
        <dbReference type="SAM" id="Phobius"/>
    </source>
</evidence>
<accession>A0A0H2ME81</accession>
<dbReference type="EMBL" id="LAQL01000007">
    <property type="protein sequence ID" value="KLN60506.1"/>
    <property type="molecule type" value="Genomic_DNA"/>
</dbReference>
<feature type="transmembrane region" description="Helical" evidence="1">
    <location>
        <begin position="47"/>
        <end position="65"/>
    </location>
</feature>
<comment type="caution">
    <text evidence="2">The sequence shown here is derived from an EMBL/GenBank/DDBJ whole genome shotgun (WGS) entry which is preliminary data.</text>
</comment>
<feature type="transmembrane region" description="Helical" evidence="1">
    <location>
        <begin position="14"/>
        <end position="35"/>
    </location>
</feature>
<organism evidence="2 3">
    <name type="scientific">Kiloniella spongiae</name>
    <dbReference type="NCBI Taxonomy" id="1489064"/>
    <lineage>
        <taxon>Bacteria</taxon>
        <taxon>Pseudomonadati</taxon>
        <taxon>Pseudomonadota</taxon>
        <taxon>Alphaproteobacteria</taxon>
        <taxon>Rhodospirillales</taxon>
        <taxon>Kiloniellaceae</taxon>
        <taxon>Kiloniella</taxon>
    </lineage>
</organism>
<keyword evidence="1" id="KW-1133">Transmembrane helix</keyword>
<keyword evidence="1" id="KW-0472">Membrane</keyword>
<proteinExistence type="predicted"/>
<gene>
    <name evidence="2" type="ORF">WH96_12410</name>
</gene>
<dbReference type="STRING" id="1489064.WH96_12410"/>
<dbReference type="AlphaFoldDB" id="A0A0H2ME81"/>
<keyword evidence="1" id="KW-0812">Transmembrane</keyword>
<sequence>MEKDTKVIDVVLDVFFEITILLILSCLITGALIWLAKKTPLLRIRPFLSGWIIATTLWLAVSSFPNLLDTILSHTAGEKVEYRDVYTEFYLAFYPTTIIALLYYIRDLKVNFRMFLGE</sequence>
<dbReference type="Proteomes" id="UP000035444">
    <property type="component" value="Unassembled WGS sequence"/>
</dbReference>
<keyword evidence="3" id="KW-1185">Reference proteome</keyword>
<evidence type="ECO:0000313" key="2">
    <source>
        <dbReference type="EMBL" id="KLN60506.1"/>
    </source>
</evidence>
<reference evidence="2 3" key="1">
    <citation type="submission" date="2015-03" db="EMBL/GenBank/DDBJ databases">
        <title>Genome Sequence of Kiloniella spongiae MEBiC09566, isolated from a marine sponge.</title>
        <authorList>
            <person name="Shao Z."/>
            <person name="Wang L."/>
            <person name="Li X."/>
        </authorList>
    </citation>
    <scope>NUCLEOTIDE SEQUENCE [LARGE SCALE GENOMIC DNA]</scope>
    <source>
        <strain evidence="2 3">MEBiC09566</strain>
    </source>
</reference>
<name>A0A0H2ME81_9PROT</name>
<feature type="transmembrane region" description="Helical" evidence="1">
    <location>
        <begin position="85"/>
        <end position="105"/>
    </location>
</feature>